<reference evidence="2 3" key="1">
    <citation type="submission" date="2019-02" db="EMBL/GenBank/DDBJ databases">
        <title>Pedobacter sp. RP-3-11 sp. nov., isolated from Arctic soil.</title>
        <authorList>
            <person name="Dahal R.H."/>
        </authorList>
    </citation>
    <scope>NUCLEOTIDE SEQUENCE [LARGE SCALE GENOMIC DNA]</scope>
    <source>
        <strain evidence="2 3">RP-3-11</strain>
    </source>
</reference>
<protein>
    <submittedName>
        <fullName evidence="2">Uncharacterized protein</fullName>
    </submittedName>
</protein>
<keyword evidence="3" id="KW-1185">Reference proteome</keyword>
<evidence type="ECO:0000313" key="3">
    <source>
        <dbReference type="Proteomes" id="UP000291485"/>
    </source>
</evidence>
<feature type="region of interest" description="Disordered" evidence="1">
    <location>
        <begin position="1"/>
        <end position="27"/>
    </location>
</feature>
<accession>A0A4R0P3D7</accession>
<dbReference type="RefSeq" id="WP_131558233.1">
    <property type="nucleotide sequence ID" value="NZ_SJSN01000007.1"/>
</dbReference>
<evidence type="ECO:0000256" key="1">
    <source>
        <dbReference type="SAM" id="MobiDB-lite"/>
    </source>
</evidence>
<feature type="compositionally biased region" description="Polar residues" evidence="1">
    <location>
        <begin position="57"/>
        <end position="66"/>
    </location>
</feature>
<proteinExistence type="predicted"/>
<sequence length="86" mass="9803">MDMNDNSGDQVNPDQLDGIEWDNDDATYGHKLPEIKRKDLPTDEHLEKIKNQLQVNDDLVNSNLSQGEDIGNRNKEKDKGIRGKDL</sequence>
<name>A0A4R0P3D7_9SPHI</name>
<feature type="region of interest" description="Disordered" evidence="1">
    <location>
        <begin position="57"/>
        <end position="86"/>
    </location>
</feature>
<dbReference type="AlphaFoldDB" id="A0A4R0P3D7"/>
<feature type="compositionally biased region" description="Basic and acidic residues" evidence="1">
    <location>
        <begin position="70"/>
        <end position="86"/>
    </location>
</feature>
<gene>
    <name evidence="2" type="ORF">EZ449_09910</name>
</gene>
<organism evidence="2 3">
    <name type="scientific">Pedobacter frigidisoli</name>
    <dbReference type="NCBI Taxonomy" id="2530455"/>
    <lineage>
        <taxon>Bacteria</taxon>
        <taxon>Pseudomonadati</taxon>
        <taxon>Bacteroidota</taxon>
        <taxon>Sphingobacteriia</taxon>
        <taxon>Sphingobacteriales</taxon>
        <taxon>Sphingobacteriaceae</taxon>
        <taxon>Pedobacter</taxon>
    </lineage>
</organism>
<dbReference type="EMBL" id="SJSN01000007">
    <property type="protein sequence ID" value="TCD10133.1"/>
    <property type="molecule type" value="Genomic_DNA"/>
</dbReference>
<evidence type="ECO:0000313" key="2">
    <source>
        <dbReference type="EMBL" id="TCD10133.1"/>
    </source>
</evidence>
<dbReference type="OrthoDB" id="770601at2"/>
<comment type="caution">
    <text evidence="2">The sequence shown here is derived from an EMBL/GenBank/DDBJ whole genome shotgun (WGS) entry which is preliminary data.</text>
</comment>
<feature type="compositionally biased region" description="Polar residues" evidence="1">
    <location>
        <begin position="1"/>
        <end position="13"/>
    </location>
</feature>
<dbReference type="Proteomes" id="UP000291485">
    <property type="component" value="Unassembled WGS sequence"/>
</dbReference>